<keyword evidence="2" id="KW-1185">Reference proteome</keyword>
<dbReference type="AlphaFoldDB" id="A0A0C2W9M5"/>
<gene>
    <name evidence="1" type="ORF">M378DRAFT_357899</name>
</gene>
<sequence>MKNRSRASDGGARTCQMIYVSHSSSSAAFTLSYCTAATTSYAKHVEPYPGSDHVDGQPWDPLDLRTCRHTLDSESYFIIPDYATSQGSFGCTKLSFWLSSLNVLSARMSCNLLQGKVIAYFFRHYSCPTDII</sequence>
<reference evidence="1 2" key="1">
    <citation type="submission" date="2014-04" db="EMBL/GenBank/DDBJ databases">
        <title>Evolutionary Origins and Diversification of the Mycorrhizal Mutualists.</title>
        <authorList>
            <consortium name="DOE Joint Genome Institute"/>
            <consortium name="Mycorrhizal Genomics Consortium"/>
            <person name="Kohler A."/>
            <person name="Kuo A."/>
            <person name="Nagy L.G."/>
            <person name="Floudas D."/>
            <person name="Copeland A."/>
            <person name="Barry K.W."/>
            <person name="Cichocki N."/>
            <person name="Veneault-Fourrey C."/>
            <person name="LaButti K."/>
            <person name="Lindquist E.A."/>
            <person name="Lipzen A."/>
            <person name="Lundell T."/>
            <person name="Morin E."/>
            <person name="Murat C."/>
            <person name="Riley R."/>
            <person name="Ohm R."/>
            <person name="Sun H."/>
            <person name="Tunlid A."/>
            <person name="Henrissat B."/>
            <person name="Grigoriev I.V."/>
            <person name="Hibbett D.S."/>
            <person name="Martin F."/>
        </authorList>
    </citation>
    <scope>NUCLEOTIDE SEQUENCE [LARGE SCALE GENOMIC DNA]</scope>
    <source>
        <strain evidence="1 2">Koide BX008</strain>
    </source>
</reference>
<proteinExistence type="predicted"/>
<organism evidence="1 2">
    <name type="scientific">Amanita muscaria (strain Koide BX008)</name>
    <dbReference type="NCBI Taxonomy" id="946122"/>
    <lineage>
        <taxon>Eukaryota</taxon>
        <taxon>Fungi</taxon>
        <taxon>Dikarya</taxon>
        <taxon>Basidiomycota</taxon>
        <taxon>Agaricomycotina</taxon>
        <taxon>Agaricomycetes</taxon>
        <taxon>Agaricomycetidae</taxon>
        <taxon>Agaricales</taxon>
        <taxon>Pluteineae</taxon>
        <taxon>Amanitaceae</taxon>
        <taxon>Amanita</taxon>
    </lineage>
</organism>
<protein>
    <submittedName>
        <fullName evidence="1">Uncharacterized protein</fullName>
    </submittedName>
</protein>
<dbReference type="Proteomes" id="UP000054549">
    <property type="component" value="Unassembled WGS sequence"/>
</dbReference>
<name>A0A0C2W9M5_AMAMK</name>
<dbReference type="InParanoid" id="A0A0C2W9M5"/>
<evidence type="ECO:0000313" key="2">
    <source>
        <dbReference type="Proteomes" id="UP000054549"/>
    </source>
</evidence>
<evidence type="ECO:0000313" key="1">
    <source>
        <dbReference type="EMBL" id="KIL57917.1"/>
    </source>
</evidence>
<dbReference type="EMBL" id="KN818354">
    <property type="protein sequence ID" value="KIL57917.1"/>
    <property type="molecule type" value="Genomic_DNA"/>
</dbReference>
<accession>A0A0C2W9M5</accession>
<dbReference type="HOGENOM" id="CLU_1916538_0_0_1"/>